<dbReference type="EMBL" id="CABITT030000001">
    <property type="protein sequence ID" value="VVA92563.1"/>
    <property type="molecule type" value="Genomic_DNA"/>
</dbReference>
<organism evidence="1 2">
    <name type="scientific">Arabis nemorensis</name>
    <dbReference type="NCBI Taxonomy" id="586526"/>
    <lineage>
        <taxon>Eukaryota</taxon>
        <taxon>Viridiplantae</taxon>
        <taxon>Streptophyta</taxon>
        <taxon>Embryophyta</taxon>
        <taxon>Tracheophyta</taxon>
        <taxon>Spermatophyta</taxon>
        <taxon>Magnoliopsida</taxon>
        <taxon>eudicotyledons</taxon>
        <taxon>Gunneridae</taxon>
        <taxon>Pentapetalae</taxon>
        <taxon>rosids</taxon>
        <taxon>malvids</taxon>
        <taxon>Brassicales</taxon>
        <taxon>Brassicaceae</taxon>
        <taxon>Arabideae</taxon>
        <taxon>Arabis</taxon>
    </lineage>
</organism>
<gene>
    <name evidence="1" type="ORF">ANE_LOCUS3008</name>
</gene>
<dbReference type="Proteomes" id="UP000489600">
    <property type="component" value="Unassembled WGS sequence"/>
</dbReference>
<dbReference type="AlphaFoldDB" id="A0A565AU59"/>
<evidence type="ECO:0000313" key="2">
    <source>
        <dbReference type="Proteomes" id="UP000489600"/>
    </source>
</evidence>
<evidence type="ECO:0000313" key="1">
    <source>
        <dbReference type="EMBL" id="VVA92563.1"/>
    </source>
</evidence>
<name>A0A565AU59_9BRAS</name>
<accession>A0A565AU59</accession>
<protein>
    <submittedName>
        <fullName evidence="1">Uncharacterized protein</fullName>
    </submittedName>
</protein>
<comment type="caution">
    <text evidence="1">The sequence shown here is derived from an EMBL/GenBank/DDBJ whole genome shotgun (WGS) entry which is preliminary data.</text>
</comment>
<proteinExistence type="predicted"/>
<keyword evidence="2" id="KW-1185">Reference proteome</keyword>
<reference evidence="1" key="1">
    <citation type="submission" date="2019-07" db="EMBL/GenBank/DDBJ databases">
        <authorList>
            <person name="Dittberner H."/>
        </authorList>
    </citation>
    <scope>NUCLEOTIDE SEQUENCE [LARGE SCALE GENOMIC DNA]</scope>
</reference>
<dbReference type="PANTHER" id="PTHR33248">
    <property type="entry name" value="ZINC ION-BINDING PROTEIN"/>
    <property type="match status" value="1"/>
</dbReference>
<dbReference type="OrthoDB" id="1108061at2759"/>
<sequence>MLSSIVVNLRRLYVLADCRSDLSRTSVTRTGQYNYRQPSSSSIRSVSSTTQRRVGRSIGFPNGCYCALVSVIKTSTTAKNHGRRFYGCPNDAWLDEAIIEEFEEIRLVVEQQANLIRYFKSKESQAILDCIDKPHMETIRRCIQKTDIELAQLKKDDY</sequence>